<dbReference type="SUPFAM" id="SSF47323">
    <property type="entry name" value="Anticodon-binding domain of a subclass of class I aminoacyl-tRNA synthetases"/>
    <property type="match status" value="1"/>
</dbReference>
<name>A0A5E5A5U3_9BURK</name>
<dbReference type="GO" id="GO:0005524">
    <property type="term" value="F:ATP binding"/>
    <property type="evidence" value="ECO:0007669"/>
    <property type="project" value="UniProtKB-UniRule"/>
</dbReference>
<sequence>MMSTAQRTLLVELLTEELPPKALARLGDAFADGIANGLRTRGLVTDASVVTPYATPRRLAVSITNVLDRAPDATIRAKVLPVSVALDANGNPTPPLAKKLAAMGFADLPVASLERAMDGKAEAFFHTYTAPGAQLADALQASLDETLGKLPIPKVMSYQRPDGETVQFVRPVHGLIALHGETLVPATAIGLASGTKTQGHRFLSAGEVAIANADAYAATLEREGKVLASFTGRRDAIRAQLLDAAGNDHVVMPDALLDEVTALVEWPAIYACHFESEFLAVPQECLILTMQTNQKYFALTDKPLADGGRLTNRFLIVSNIATDKPEQIVTGNERVVRPRLADAKFFFEQDKKKPLADRVPLLANVVYHNKLGSQYERTQRLVKLAGAISHMIGADADGVKLAERGALLAKADLLTDMVGEFPELQGTMGTYYARNDGEAADVAQACSEHYQPRFAGDALPASPTGTVVALADKLETLVGIWGIGLQPTGEKDPFALRRHALGIVRMLIEKRLPVLLPELLHVTYKQFTTGVADDGYLGDVYQFVLDRLRGYLRERGYAANEIEAVLAEQPKYLGDLIERLDAVRAFSALPQAEALAAANKRIGNILKKTAPPADGTISPDLLLEPAEKALAAALEKVTPAVEQKFEAREYAQALSALAELRDAVDAFFNDVMVMADEEALRNNRLALLKNLHFQMNRVADLSKLAA</sequence>
<dbReference type="NCBIfam" id="TIGR00211">
    <property type="entry name" value="glyS"/>
    <property type="match status" value="1"/>
</dbReference>
<keyword evidence="9 11" id="KW-0030">Aminoacyl-tRNA synthetase</keyword>
<keyword evidence="8 11" id="KW-0648">Protein biosynthesis</keyword>
<dbReference type="SUPFAM" id="SSF109604">
    <property type="entry name" value="HD-domain/PDEase-like"/>
    <property type="match status" value="1"/>
</dbReference>
<dbReference type="EMBL" id="CABPSQ010000003">
    <property type="protein sequence ID" value="VVE67460.1"/>
    <property type="molecule type" value="Genomic_DNA"/>
</dbReference>
<dbReference type="InterPro" id="IPR015944">
    <property type="entry name" value="Gly-tRNA-synth_bsu"/>
</dbReference>
<evidence type="ECO:0000256" key="2">
    <source>
        <dbReference type="ARBA" id="ARBA00008226"/>
    </source>
</evidence>
<dbReference type="AlphaFoldDB" id="A0A5E5A5U3"/>
<evidence type="ECO:0000256" key="4">
    <source>
        <dbReference type="ARBA" id="ARBA00022490"/>
    </source>
</evidence>
<dbReference type="InterPro" id="IPR006194">
    <property type="entry name" value="Gly-tRNA-synth_heterodimer"/>
</dbReference>
<dbReference type="PANTHER" id="PTHR30075:SF2">
    <property type="entry name" value="GLYCINE--TRNA LIGASE, CHLOROPLASTIC_MITOCHONDRIAL 2"/>
    <property type="match status" value="1"/>
</dbReference>
<proteinExistence type="inferred from homology"/>
<dbReference type="GO" id="GO:0004820">
    <property type="term" value="F:glycine-tRNA ligase activity"/>
    <property type="evidence" value="ECO:0007669"/>
    <property type="project" value="UniProtKB-UniRule"/>
</dbReference>
<dbReference type="HAMAP" id="MF_00255">
    <property type="entry name" value="Gly_tRNA_synth_beta"/>
    <property type="match status" value="1"/>
</dbReference>
<comment type="subunit">
    <text evidence="3 11">Tetramer of two alpha and two beta subunits.</text>
</comment>
<keyword evidence="14" id="KW-1185">Reference proteome</keyword>
<dbReference type="RefSeq" id="WP_150625581.1">
    <property type="nucleotide sequence ID" value="NZ_CABPSQ010000003.1"/>
</dbReference>
<dbReference type="PROSITE" id="PS50861">
    <property type="entry name" value="AA_TRNA_LIGASE_II_GLYAB"/>
    <property type="match status" value="1"/>
</dbReference>
<evidence type="ECO:0000256" key="10">
    <source>
        <dbReference type="ARBA" id="ARBA00047937"/>
    </source>
</evidence>
<dbReference type="InterPro" id="IPR008909">
    <property type="entry name" value="DALR_anticod-bd"/>
</dbReference>
<dbReference type="Proteomes" id="UP000414136">
    <property type="component" value="Unassembled WGS sequence"/>
</dbReference>
<dbReference type="OrthoDB" id="9775440at2"/>
<keyword evidence="7 11" id="KW-0067">ATP-binding</keyword>
<evidence type="ECO:0000259" key="12">
    <source>
        <dbReference type="SMART" id="SM00836"/>
    </source>
</evidence>
<evidence type="ECO:0000313" key="13">
    <source>
        <dbReference type="EMBL" id="VVE67460.1"/>
    </source>
</evidence>
<evidence type="ECO:0000313" key="14">
    <source>
        <dbReference type="Proteomes" id="UP000414136"/>
    </source>
</evidence>
<evidence type="ECO:0000256" key="7">
    <source>
        <dbReference type="ARBA" id="ARBA00022840"/>
    </source>
</evidence>
<comment type="subcellular location">
    <subcellularLocation>
        <location evidence="1 11">Cytoplasm</location>
    </subcellularLocation>
</comment>
<evidence type="ECO:0000256" key="5">
    <source>
        <dbReference type="ARBA" id="ARBA00022598"/>
    </source>
</evidence>
<protein>
    <recommendedName>
        <fullName evidence="11">Glycine--tRNA ligase beta subunit</fullName>
        <ecNumber evidence="11">6.1.1.14</ecNumber>
    </recommendedName>
    <alternativeName>
        <fullName evidence="11">Glycyl-tRNA synthetase beta subunit</fullName>
        <shortName evidence="11">GlyRS</shortName>
    </alternativeName>
</protein>
<keyword evidence="4 11" id="KW-0963">Cytoplasm</keyword>
<evidence type="ECO:0000256" key="6">
    <source>
        <dbReference type="ARBA" id="ARBA00022741"/>
    </source>
</evidence>
<dbReference type="Pfam" id="PF05746">
    <property type="entry name" value="DALR_1"/>
    <property type="match status" value="1"/>
</dbReference>
<keyword evidence="6 11" id="KW-0547">Nucleotide-binding</keyword>
<dbReference type="GO" id="GO:0004814">
    <property type="term" value="F:arginine-tRNA ligase activity"/>
    <property type="evidence" value="ECO:0007669"/>
    <property type="project" value="InterPro"/>
</dbReference>
<evidence type="ECO:0000256" key="1">
    <source>
        <dbReference type="ARBA" id="ARBA00004496"/>
    </source>
</evidence>
<dbReference type="EC" id="6.1.1.14" evidence="11"/>
<gene>
    <name evidence="11" type="primary">glyS</name>
    <name evidence="13" type="ORF">PCA31118_02602</name>
</gene>
<organism evidence="13 14">
    <name type="scientific">Pandoraea captiosa</name>
    <dbReference type="NCBI Taxonomy" id="2508302"/>
    <lineage>
        <taxon>Bacteria</taxon>
        <taxon>Pseudomonadati</taxon>
        <taxon>Pseudomonadota</taxon>
        <taxon>Betaproteobacteria</taxon>
        <taxon>Burkholderiales</taxon>
        <taxon>Burkholderiaceae</taxon>
        <taxon>Pandoraea</taxon>
    </lineage>
</organism>
<evidence type="ECO:0000256" key="11">
    <source>
        <dbReference type="HAMAP-Rule" id="MF_00255"/>
    </source>
</evidence>
<reference evidence="13 14" key="1">
    <citation type="submission" date="2019-08" db="EMBL/GenBank/DDBJ databases">
        <authorList>
            <person name="Peeters C."/>
        </authorList>
    </citation>
    <scope>NUCLEOTIDE SEQUENCE [LARGE SCALE GENOMIC DNA]</scope>
    <source>
        <strain evidence="13 14">LMG 31118</strain>
    </source>
</reference>
<feature type="domain" description="DALR anticodon binding" evidence="12">
    <location>
        <begin position="601"/>
        <end position="704"/>
    </location>
</feature>
<dbReference type="GO" id="GO:0005829">
    <property type="term" value="C:cytosol"/>
    <property type="evidence" value="ECO:0007669"/>
    <property type="project" value="TreeGrafter"/>
</dbReference>
<evidence type="ECO:0000256" key="9">
    <source>
        <dbReference type="ARBA" id="ARBA00023146"/>
    </source>
</evidence>
<dbReference type="SMART" id="SM00836">
    <property type="entry name" value="DALR_1"/>
    <property type="match status" value="1"/>
</dbReference>
<evidence type="ECO:0000256" key="8">
    <source>
        <dbReference type="ARBA" id="ARBA00022917"/>
    </source>
</evidence>
<dbReference type="GO" id="GO:0006426">
    <property type="term" value="P:glycyl-tRNA aminoacylation"/>
    <property type="evidence" value="ECO:0007669"/>
    <property type="project" value="UniProtKB-UniRule"/>
</dbReference>
<dbReference type="GO" id="GO:0006420">
    <property type="term" value="P:arginyl-tRNA aminoacylation"/>
    <property type="evidence" value="ECO:0007669"/>
    <property type="project" value="InterPro"/>
</dbReference>
<comment type="similarity">
    <text evidence="2 11">Belongs to the class-II aminoacyl-tRNA synthetase family.</text>
</comment>
<dbReference type="Gene3D" id="1.10.730.10">
    <property type="entry name" value="Isoleucyl-tRNA Synthetase, Domain 1"/>
    <property type="match status" value="1"/>
</dbReference>
<dbReference type="Pfam" id="PF02092">
    <property type="entry name" value="tRNA_synt_2f"/>
    <property type="match status" value="1"/>
</dbReference>
<accession>A0A5E5A5U3</accession>
<dbReference type="PANTHER" id="PTHR30075">
    <property type="entry name" value="GLYCYL-TRNA SYNTHETASE"/>
    <property type="match status" value="1"/>
</dbReference>
<comment type="catalytic activity">
    <reaction evidence="10 11">
        <text>tRNA(Gly) + glycine + ATP = glycyl-tRNA(Gly) + AMP + diphosphate</text>
        <dbReference type="Rhea" id="RHEA:16013"/>
        <dbReference type="Rhea" id="RHEA-COMP:9664"/>
        <dbReference type="Rhea" id="RHEA-COMP:9683"/>
        <dbReference type="ChEBI" id="CHEBI:30616"/>
        <dbReference type="ChEBI" id="CHEBI:33019"/>
        <dbReference type="ChEBI" id="CHEBI:57305"/>
        <dbReference type="ChEBI" id="CHEBI:78442"/>
        <dbReference type="ChEBI" id="CHEBI:78522"/>
        <dbReference type="ChEBI" id="CHEBI:456215"/>
        <dbReference type="EC" id="6.1.1.14"/>
    </reaction>
</comment>
<evidence type="ECO:0000256" key="3">
    <source>
        <dbReference type="ARBA" id="ARBA00011209"/>
    </source>
</evidence>
<dbReference type="PRINTS" id="PR01045">
    <property type="entry name" value="TRNASYNTHGB"/>
</dbReference>
<keyword evidence="5 11" id="KW-0436">Ligase</keyword>
<dbReference type="InterPro" id="IPR009080">
    <property type="entry name" value="tRNAsynth_Ia_anticodon-bd"/>
</dbReference>